<feature type="compositionally biased region" description="Low complexity" evidence="1">
    <location>
        <begin position="388"/>
        <end position="398"/>
    </location>
</feature>
<keyword evidence="4" id="KW-1185">Reference proteome</keyword>
<feature type="region of interest" description="Disordered" evidence="1">
    <location>
        <begin position="294"/>
        <end position="318"/>
    </location>
</feature>
<reference evidence="3" key="1">
    <citation type="submission" date="2023-10" db="EMBL/GenBank/DDBJ databases">
        <authorList>
            <person name="Chen Y."/>
            <person name="Shah S."/>
            <person name="Dougan E. K."/>
            <person name="Thang M."/>
            <person name="Chan C."/>
        </authorList>
    </citation>
    <scope>NUCLEOTIDE SEQUENCE [LARGE SCALE GENOMIC DNA]</scope>
</reference>
<organism evidence="3 4">
    <name type="scientific">Prorocentrum cordatum</name>
    <dbReference type="NCBI Taxonomy" id="2364126"/>
    <lineage>
        <taxon>Eukaryota</taxon>
        <taxon>Sar</taxon>
        <taxon>Alveolata</taxon>
        <taxon>Dinophyceae</taxon>
        <taxon>Prorocentrales</taxon>
        <taxon>Prorocentraceae</taxon>
        <taxon>Prorocentrum</taxon>
    </lineage>
</organism>
<sequence length="406" mass="44540">MTLCALLSSVFVMNSSGRLDDDVFSALAPICRLDANAEERGGEPCRPELLWLLRDLPPEELVESADDHLESALYSTAAGRDATSRQPAREVRQGLLKFFRHRGCVALPPPVPGAQLHQLDQLPFSALSDEFRGGLERLRSHLVAGCLANPKAVGGQPLGCLSFVALLRQLVAAVNDDRILSMKGAWETVQHTVCGTLADELRAQAAERLHALAAGQPVPGGARLPLTDEALRGVLRDQRHSLKAQWDERAVGEECVRREYWQELKETLAREETLVRVRNARLADQQLMDALRSWQESGSTPTATPTPSPSPTSAGSWGPPWTGCPRCPWRAPGVPPCRRPRGGCRRRMARWWQRRRGSGACSATRLPSGSVPRSRRAPPAPSWTRCGRSSPRPAPASTRRSRRPSA</sequence>
<accession>A0ABN9WV93</accession>
<protein>
    <recommendedName>
        <fullName evidence="2">Guanylate-binding protein N-terminal domain-containing protein</fullName>
    </recommendedName>
</protein>
<dbReference type="Proteomes" id="UP001189429">
    <property type="component" value="Unassembled WGS sequence"/>
</dbReference>
<evidence type="ECO:0000256" key="1">
    <source>
        <dbReference type="SAM" id="MobiDB-lite"/>
    </source>
</evidence>
<dbReference type="Gene3D" id="3.40.50.300">
    <property type="entry name" value="P-loop containing nucleotide triphosphate hydrolases"/>
    <property type="match status" value="1"/>
</dbReference>
<dbReference type="InterPro" id="IPR027417">
    <property type="entry name" value="P-loop_NTPase"/>
</dbReference>
<evidence type="ECO:0000259" key="2">
    <source>
        <dbReference type="Pfam" id="PF02263"/>
    </source>
</evidence>
<gene>
    <name evidence="3" type="ORF">PCOR1329_LOCUS70865</name>
</gene>
<dbReference type="InterPro" id="IPR015894">
    <property type="entry name" value="Guanylate-bd_N"/>
</dbReference>
<comment type="caution">
    <text evidence="3">The sequence shown here is derived from an EMBL/GenBank/DDBJ whole genome shotgun (WGS) entry which is preliminary data.</text>
</comment>
<evidence type="ECO:0000313" key="3">
    <source>
        <dbReference type="EMBL" id="CAK0890759.1"/>
    </source>
</evidence>
<dbReference type="EMBL" id="CAUYUJ010019389">
    <property type="protein sequence ID" value="CAK0890759.1"/>
    <property type="molecule type" value="Genomic_DNA"/>
</dbReference>
<feature type="region of interest" description="Disordered" evidence="1">
    <location>
        <begin position="356"/>
        <end position="406"/>
    </location>
</feature>
<name>A0ABN9WV93_9DINO</name>
<dbReference type="Pfam" id="PF02263">
    <property type="entry name" value="GBP"/>
    <property type="match status" value="1"/>
</dbReference>
<dbReference type="PANTHER" id="PTHR10751">
    <property type="entry name" value="GUANYLATE BINDING PROTEIN"/>
    <property type="match status" value="1"/>
</dbReference>
<evidence type="ECO:0000313" key="4">
    <source>
        <dbReference type="Proteomes" id="UP001189429"/>
    </source>
</evidence>
<feature type="domain" description="Guanylate-binding protein N-terminal" evidence="2">
    <location>
        <begin position="3"/>
        <end position="144"/>
    </location>
</feature>
<proteinExistence type="predicted"/>